<proteinExistence type="predicted"/>
<evidence type="ECO:0000313" key="2">
    <source>
        <dbReference type="EMBL" id="KAJ9697494.1"/>
    </source>
</evidence>
<gene>
    <name evidence="2" type="ORF">PVL29_009354</name>
</gene>
<reference evidence="2 3" key="1">
    <citation type="journal article" date="2023" name="BMC Biotechnol.">
        <title>Vitis rotundifolia cv Carlos genome sequencing.</title>
        <authorList>
            <person name="Huff M."/>
            <person name="Hulse-Kemp A."/>
            <person name="Scheffler B."/>
            <person name="Youngblood R."/>
            <person name="Simpson S."/>
            <person name="Babiker E."/>
            <person name="Staton M."/>
        </authorList>
    </citation>
    <scope>NUCLEOTIDE SEQUENCE [LARGE SCALE GENOMIC DNA]</scope>
    <source>
        <tissue evidence="2">Leaf</tissue>
    </source>
</reference>
<name>A0AA39DVC5_VITRO</name>
<organism evidence="2 3">
    <name type="scientific">Vitis rotundifolia</name>
    <name type="common">Muscadine grape</name>
    <dbReference type="NCBI Taxonomy" id="103349"/>
    <lineage>
        <taxon>Eukaryota</taxon>
        <taxon>Viridiplantae</taxon>
        <taxon>Streptophyta</taxon>
        <taxon>Embryophyta</taxon>
        <taxon>Tracheophyta</taxon>
        <taxon>Spermatophyta</taxon>
        <taxon>Magnoliopsida</taxon>
        <taxon>eudicotyledons</taxon>
        <taxon>Gunneridae</taxon>
        <taxon>Pentapetalae</taxon>
        <taxon>rosids</taxon>
        <taxon>Vitales</taxon>
        <taxon>Vitaceae</taxon>
        <taxon>Viteae</taxon>
        <taxon>Vitis</taxon>
    </lineage>
</organism>
<dbReference type="PANTHER" id="PTHR33116:SF78">
    <property type="entry name" value="OS12G0587133 PROTEIN"/>
    <property type="match status" value="1"/>
</dbReference>
<protein>
    <recommendedName>
        <fullName evidence="1">Reverse transcriptase zinc-binding domain-containing protein</fullName>
    </recommendedName>
</protein>
<dbReference type="Proteomes" id="UP001168098">
    <property type="component" value="Unassembled WGS sequence"/>
</dbReference>
<dbReference type="EMBL" id="JARBHA010000007">
    <property type="protein sequence ID" value="KAJ9697494.1"/>
    <property type="molecule type" value="Genomic_DNA"/>
</dbReference>
<evidence type="ECO:0000259" key="1">
    <source>
        <dbReference type="Pfam" id="PF13966"/>
    </source>
</evidence>
<feature type="domain" description="Reverse transcriptase zinc-binding" evidence="1">
    <location>
        <begin position="377"/>
        <end position="461"/>
    </location>
</feature>
<evidence type="ECO:0000313" key="3">
    <source>
        <dbReference type="Proteomes" id="UP001168098"/>
    </source>
</evidence>
<dbReference type="Pfam" id="PF13966">
    <property type="entry name" value="zf-RVT"/>
    <property type="match status" value="1"/>
</dbReference>
<dbReference type="PANTHER" id="PTHR33116">
    <property type="entry name" value="REVERSE TRANSCRIPTASE ZINC-BINDING DOMAIN-CONTAINING PROTEIN-RELATED-RELATED"/>
    <property type="match status" value="1"/>
</dbReference>
<accession>A0AA39DVC5</accession>
<dbReference type="AlphaFoldDB" id="A0AA39DVC5"/>
<dbReference type="InterPro" id="IPR026960">
    <property type="entry name" value="RVT-Znf"/>
</dbReference>
<keyword evidence="3" id="KW-1185">Reference proteome</keyword>
<sequence length="569" mass="65221">MEVLSVLIRRAVEGGYISGCNIRRGNGPAAIISHLLFADDTIVFCEAKKDYLTYLSWILMWFEATSGLRINLEKSEVIPVREVEDVAGLAAELGCKAGQLPSVYLGLPLGAPNKSSYMWDGVEERMRWKLALWKRQYISKGGRITLIKSTLASMPLYHLSLFRMPKVVARKLEKLQRDFLWGGGNLERKAHLVKWEAVCMDKEKGGLGLRKLVPLNKALLGKWVWRFARSKDELWKQVLLAKYGQEDFGWRTKKANGAFGVGVWKEIMKEADWCWENMVFNVGKGTRIRFWTDPWCGGEVLSYRFSQLSDLAANRNATVGEVWDQNSRFGGWNLRFLRAFNDWEMHLVADLLQVLSSQRVNLEEDSVSWKESKNGQFGAKKAYSLLISPNVTFFPKKEIWVERVPTKLAFFAWEATWGKALTLDRLQKRGWQLPNRCFLCGCEEENINHLLIHCTMARVLWEIVLGLFGVQWVFPKTVKEVIISWKGSFVGKKRRKIWRSIPLYIFWTVWTERNRLAFRVGGVGGGGGGVLAIQKLKNSFVCNMWGCAKLYSGVESRSLIGFLEWLASY</sequence>
<comment type="caution">
    <text evidence="2">The sequence shown here is derived from an EMBL/GenBank/DDBJ whole genome shotgun (WGS) entry which is preliminary data.</text>
</comment>